<dbReference type="InterPro" id="IPR002059">
    <property type="entry name" value="CSP_DNA-bd"/>
</dbReference>
<reference evidence="2 3" key="1">
    <citation type="submission" date="2017-08" db="EMBL/GenBank/DDBJ databases">
        <title>Infants hospitalized years apart are colonized by the same room-sourced microbial strains.</title>
        <authorList>
            <person name="Brooks B."/>
            <person name="Olm M.R."/>
            <person name="Firek B.A."/>
            <person name="Baker R."/>
            <person name="Thomas B.C."/>
            <person name="Morowitz M.J."/>
            <person name="Banfield J.F."/>
        </authorList>
    </citation>
    <scope>NUCLEOTIDE SEQUENCE [LARGE SCALE GENOMIC DNA]</scope>
    <source>
        <strain evidence="2">S2_005_001_R1_22</strain>
    </source>
</reference>
<feature type="domain" description="CSD" evidence="1">
    <location>
        <begin position="1"/>
        <end position="63"/>
    </location>
</feature>
<evidence type="ECO:0000313" key="3">
    <source>
        <dbReference type="Proteomes" id="UP000249229"/>
    </source>
</evidence>
<feature type="domain" description="CSD" evidence="1">
    <location>
        <begin position="96"/>
        <end position="161"/>
    </location>
</feature>
<dbReference type="InterPro" id="IPR012340">
    <property type="entry name" value="NA-bd_OB-fold"/>
</dbReference>
<organism evidence="2 3">
    <name type="scientific">Sphingomonas taxi</name>
    <dbReference type="NCBI Taxonomy" id="1549858"/>
    <lineage>
        <taxon>Bacteria</taxon>
        <taxon>Pseudomonadati</taxon>
        <taxon>Pseudomonadota</taxon>
        <taxon>Alphaproteobacteria</taxon>
        <taxon>Sphingomonadales</taxon>
        <taxon>Sphingomonadaceae</taxon>
        <taxon>Sphingomonas</taxon>
    </lineage>
</organism>
<dbReference type="Proteomes" id="UP000249229">
    <property type="component" value="Unassembled WGS sequence"/>
</dbReference>
<evidence type="ECO:0000259" key="1">
    <source>
        <dbReference type="PROSITE" id="PS51857"/>
    </source>
</evidence>
<proteinExistence type="predicted"/>
<protein>
    <submittedName>
        <fullName evidence="2">Cold-shock protein</fullName>
    </submittedName>
</protein>
<dbReference type="InterPro" id="IPR050181">
    <property type="entry name" value="Cold_shock_domain"/>
</dbReference>
<dbReference type="EMBL" id="QFQI01000001">
    <property type="protein sequence ID" value="PZQ63131.1"/>
    <property type="molecule type" value="Genomic_DNA"/>
</dbReference>
<dbReference type="Pfam" id="PF00313">
    <property type="entry name" value="CSD"/>
    <property type="match status" value="2"/>
</dbReference>
<dbReference type="GO" id="GO:0003676">
    <property type="term" value="F:nucleic acid binding"/>
    <property type="evidence" value="ECO:0007669"/>
    <property type="project" value="InterPro"/>
</dbReference>
<dbReference type="InterPro" id="IPR011129">
    <property type="entry name" value="CSD"/>
</dbReference>
<dbReference type="Gene3D" id="2.40.50.140">
    <property type="entry name" value="Nucleic acid-binding proteins"/>
    <property type="match status" value="2"/>
</dbReference>
<dbReference type="AlphaFoldDB" id="A0A2W5PBD9"/>
<dbReference type="SUPFAM" id="SSF50249">
    <property type="entry name" value="Nucleic acid-binding proteins"/>
    <property type="match status" value="2"/>
</dbReference>
<dbReference type="GO" id="GO:0005829">
    <property type="term" value="C:cytosol"/>
    <property type="evidence" value="ECO:0007669"/>
    <property type="project" value="UniProtKB-ARBA"/>
</dbReference>
<dbReference type="CDD" id="cd04458">
    <property type="entry name" value="CSP_CDS"/>
    <property type="match status" value="2"/>
</dbReference>
<sequence length="163" mass="17867">MLKWFDATRGFGFVVSDDHAMGDVLLHFSVLQAYGRRTLPEGTRVQGLATRGARGWQAVEITALDLAPAADTVRDRDRERLDPALIAADGAAAAEWEDVTVKWFNRIKGYGFLVALARPGDIFVHMETMRRAGIADVEPDQRLRARVVQGRKGPLAVGVAAPE</sequence>
<accession>A0A2W5PBD9</accession>
<comment type="caution">
    <text evidence="2">The sequence shown here is derived from an EMBL/GenBank/DDBJ whole genome shotgun (WGS) entry which is preliminary data.</text>
</comment>
<dbReference type="SMART" id="SM00357">
    <property type="entry name" value="CSP"/>
    <property type="match status" value="2"/>
</dbReference>
<name>A0A2W5PBD9_9SPHN</name>
<dbReference type="PANTHER" id="PTHR11544">
    <property type="entry name" value="COLD SHOCK DOMAIN CONTAINING PROTEINS"/>
    <property type="match status" value="1"/>
</dbReference>
<dbReference type="PRINTS" id="PR00050">
    <property type="entry name" value="COLDSHOCK"/>
</dbReference>
<evidence type="ECO:0000313" key="2">
    <source>
        <dbReference type="EMBL" id="PZQ63131.1"/>
    </source>
</evidence>
<dbReference type="PROSITE" id="PS51857">
    <property type="entry name" value="CSD_2"/>
    <property type="match status" value="2"/>
</dbReference>
<gene>
    <name evidence="2" type="ORF">DI544_00410</name>
</gene>